<feature type="region of interest" description="Disordered" evidence="4">
    <location>
        <begin position="1"/>
        <end position="31"/>
    </location>
</feature>
<dbReference type="GO" id="GO:0009251">
    <property type="term" value="P:glucan catabolic process"/>
    <property type="evidence" value="ECO:0007669"/>
    <property type="project" value="TreeGrafter"/>
</dbReference>
<dbReference type="GeneID" id="18875407"/>
<dbReference type="OrthoDB" id="1887033at2759"/>
<evidence type="ECO:0000313" key="6">
    <source>
        <dbReference type="Proteomes" id="UP000000709"/>
    </source>
</evidence>
<dbReference type="GO" id="GO:0009986">
    <property type="term" value="C:cell surface"/>
    <property type="evidence" value="ECO:0007669"/>
    <property type="project" value="TreeGrafter"/>
</dbReference>
<accession>G3AP85</accession>
<keyword evidence="3" id="KW-0326">Glycosidase</keyword>
<organism evidence="6">
    <name type="scientific">Spathaspora passalidarum (strain NRRL Y-27907 / 11-Y1)</name>
    <dbReference type="NCBI Taxonomy" id="619300"/>
    <lineage>
        <taxon>Eukaryota</taxon>
        <taxon>Fungi</taxon>
        <taxon>Dikarya</taxon>
        <taxon>Ascomycota</taxon>
        <taxon>Saccharomycotina</taxon>
        <taxon>Pichiomycetes</taxon>
        <taxon>Debaryomycetaceae</taxon>
        <taxon>Spathaspora</taxon>
    </lineage>
</organism>
<dbReference type="eggNOG" id="ENOG502QVVM">
    <property type="taxonomic scope" value="Eukaryota"/>
</dbReference>
<dbReference type="FunFam" id="3.20.20.80:FF:000100">
    <property type="entry name" value="Glycoside hydrolase superfamily"/>
    <property type="match status" value="1"/>
</dbReference>
<dbReference type="InParanoid" id="G3AP85"/>
<dbReference type="Proteomes" id="UP000000709">
    <property type="component" value="Unassembled WGS sequence"/>
</dbReference>
<dbReference type="GO" id="GO:0005576">
    <property type="term" value="C:extracellular region"/>
    <property type="evidence" value="ECO:0007669"/>
    <property type="project" value="TreeGrafter"/>
</dbReference>
<reference evidence="5 6" key="1">
    <citation type="journal article" date="2011" name="Proc. Natl. Acad. Sci. U.S.A.">
        <title>Comparative genomics of xylose-fermenting fungi for enhanced biofuel production.</title>
        <authorList>
            <person name="Wohlbach D.J."/>
            <person name="Kuo A."/>
            <person name="Sato T.K."/>
            <person name="Potts K.M."/>
            <person name="Salamov A.A."/>
            <person name="LaButti K.M."/>
            <person name="Sun H."/>
            <person name="Clum A."/>
            <person name="Pangilinan J.L."/>
            <person name="Lindquist E.A."/>
            <person name="Lucas S."/>
            <person name="Lapidus A."/>
            <person name="Jin M."/>
            <person name="Gunawan C."/>
            <person name="Balan V."/>
            <person name="Dale B.E."/>
            <person name="Jeffries T.W."/>
            <person name="Zinkel R."/>
            <person name="Barry K.W."/>
            <person name="Grigoriev I.V."/>
            <person name="Gasch A.P."/>
        </authorList>
    </citation>
    <scope>NUCLEOTIDE SEQUENCE [LARGE SCALE GENOMIC DNA]</scope>
    <source>
        <strain evidence="6">NRRL Y-27907 / 11-Y1</strain>
    </source>
</reference>
<evidence type="ECO:0000256" key="3">
    <source>
        <dbReference type="ARBA" id="ARBA00023295"/>
    </source>
</evidence>
<name>G3AP85_SPAPN</name>
<dbReference type="AlphaFoldDB" id="G3AP85"/>
<dbReference type="STRING" id="619300.G3AP85"/>
<evidence type="ECO:0000313" key="5">
    <source>
        <dbReference type="EMBL" id="EGW32656.1"/>
    </source>
</evidence>
<dbReference type="PANTHER" id="PTHR31297:SF43">
    <property type="entry name" value="GLUCAN 1,3-BETA-GLUCOSIDASE 3"/>
    <property type="match status" value="1"/>
</dbReference>
<dbReference type="KEGG" id="spaa:SPAPADRAFT_72018"/>
<dbReference type="SUPFAM" id="SSF51445">
    <property type="entry name" value="(Trans)glycosidases"/>
    <property type="match status" value="1"/>
</dbReference>
<keyword evidence="6" id="KW-1185">Reference proteome</keyword>
<evidence type="ECO:0000256" key="1">
    <source>
        <dbReference type="ARBA" id="ARBA00005641"/>
    </source>
</evidence>
<feature type="compositionally biased region" description="Basic residues" evidence="4">
    <location>
        <begin position="1"/>
        <end position="11"/>
    </location>
</feature>
<dbReference type="EMBL" id="GL996502">
    <property type="protein sequence ID" value="EGW32656.1"/>
    <property type="molecule type" value="Genomic_DNA"/>
</dbReference>
<evidence type="ECO:0000256" key="2">
    <source>
        <dbReference type="ARBA" id="ARBA00022801"/>
    </source>
</evidence>
<dbReference type="GO" id="GO:0005758">
    <property type="term" value="C:mitochondrial intermembrane space"/>
    <property type="evidence" value="ECO:0007669"/>
    <property type="project" value="EnsemblFungi"/>
</dbReference>
<comment type="similarity">
    <text evidence="1">Belongs to the glycosyl hydrolase 5 (cellulase A) family.</text>
</comment>
<dbReference type="RefSeq" id="XP_007375932.1">
    <property type="nucleotide sequence ID" value="XM_007375870.1"/>
</dbReference>
<sequence>MFSKLKLSHKGGKVEAADPAATPGQPPSTSQIYQSRKNYGVNFGACFVLEKWIYHDLFINDSGVDCELKAVKDLVDKYGEEEARNRFENHWNEYANDDDWNWLVDHGANSIRLPIGYWDIDGGAYTSGFKFEKYKHVYANAWSIIKEKYIEVAAKHNISVIVDIHGLPYGANKSDHSGEPGESKFWDSESAQLQMAKAVGFVAQDLSKYENIAGIQIVNEADFTDSTKKRSKYYSAAINEIRSHDKKVPIVISDGWWTDQWVKWVQEQQNDLGQNIGVVIDHHCYRCFDDKDKSKEPQQIINDLQNDLLTNLSEGGKYVDIMVGEYSCVLDTASWDKIGNHNRDGLVCDYGRRQGDLMQERTCGTYFWTFKFQSGNGGEWDFKTMTEKGALSPPPKIEHAPGQSEFDQALESAFEGHKNYWHSANPKEKYDHDRFKDGFTTAWADADAFAKFHGSRIGRKQAWKQARLQEHVHAKGKSNFLWEWESGFDQGLAGYYTHCS</sequence>
<gene>
    <name evidence="5" type="ORF">SPAPADRAFT_72018</name>
</gene>
<keyword evidence="2" id="KW-0378">Hydrolase</keyword>
<dbReference type="HOGENOM" id="CLU_004624_8_2_1"/>
<dbReference type="Gene3D" id="3.20.20.80">
    <property type="entry name" value="Glycosidases"/>
    <property type="match status" value="1"/>
</dbReference>
<dbReference type="InterPro" id="IPR017853">
    <property type="entry name" value="GH"/>
</dbReference>
<evidence type="ECO:0000256" key="4">
    <source>
        <dbReference type="SAM" id="MobiDB-lite"/>
    </source>
</evidence>
<dbReference type="InterPro" id="IPR050386">
    <property type="entry name" value="Glycosyl_hydrolase_5"/>
</dbReference>
<proteinExistence type="inferred from homology"/>
<dbReference type="PANTHER" id="PTHR31297">
    <property type="entry name" value="GLUCAN ENDO-1,6-BETA-GLUCOSIDASE B"/>
    <property type="match status" value="1"/>
</dbReference>
<dbReference type="OMA" id="KWYDEVL"/>
<protein>
    <submittedName>
        <fullName evidence="5">Uncharacterized protein</fullName>
    </submittedName>
</protein>
<dbReference type="GO" id="GO:0046557">
    <property type="term" value="F:glucan endo-1,6-beta-glucosidase activity"/>
    <property type="evidence" value="ECO:0007669"/>
    <property type="project" value="TreeGrafter"/>
</dbReference>
<dbReference type="FunCoup" id="G3AP85">
    <property type="interactions" value="50"/>
</dbReference>